<dbReference type="InterPro" id="IPR050763">
    <property type="entry name" value="ABC_transporter_ATP-binding"/>
</dbReference>
<evidence type="ECO:0000256" key="1">
    <source>
        <dbReference type="ARBA" id="ARBA00004202"/>
    </source>
</evidence>
<dbReference type="Gene3D" id="3.40.50.300">
    <property type="entry name" value="P-loop containing nucleotide triphosphate hydrolases"/>
    <property type="match status" value="1"/>
</dbReference>
<dbReference type="PANTHER" id="PTHR42711">
    <property type="entry name" value="ABC TRANSPORTER ATP-BINDING PROTEIN"/>
    <property type="match status" value="1"/>
</dbReference>
<dbReference type="InterPro" id="IPR003593">
    <property type="entry name" value="AAA+_ATPase"/>
</dbReference>
<evidence type="ECO:0000256" key="5">
    <source>
        <dbReference type="ARBA" id="ARBA00022840"/>
    </source>
</evidence>
<dbReference type="SMART" id="SM00382">
    <property type="entry name" value="AAA"/>
    <property type="match status" value="1"/>
</dbReference>
<reference evidence="8 9" key="1">
    <citation type="submission" date="2020-04" db="EMBL/GenBank/DDBJ databases">
        <authorList>
            <person name="Hitch T.C.A."/>
            <person name="Wylensek D."/>
            <person name="Clavel T."/>
        </authorList>
    </citation>
    <scope>NUCLEOTIDE SEQUENCE [LARGE SCALE GENOMIC DNA]</scope>
    <source>
        <strain evidence="8 9">BL-383-APC-2I</strain>
    </source>
</reference>
<dbReference type="GO" id="GO:0005524">
    <property type="term" value="F:ATP binding"/>
    <property type="evidence" value="ECO:0007669"/>
    <property type="project" value="UniProtKB-KW"/>
</dbReference>
<dbReference type="AlphaFoldDB" id="A0A7X9SWP3"/>
<feature type="domain" description="ABC transporter" evidence="7">
    <location>
        <begin position="3"/>
        <end position="218"/>
    </location>
</feature>
<dbReference type="GO" id="GO:0005886">
    <property type="term" value="C:plasma membrane"/>
    <property type="evidence" value="ECO:0007669"/>
    <property type="project" value="UniProtKB-SubCell"/>
</dbReference>
<name>A0A7X9SWP3_9CORY</name>
<dbReference type="SUPFAM" id="SSF52540">
    <property type="entry name" value="P-loop containing nucleoside triphosphate hydrolases"/>
    <property type="match status" value="1"/>
</dbReference>
<dbReference type="EMBL" id="JABAGA010000003">
    <property type="protein sequence ID" value="NMF09396.1"/>
    <property type="molecule type" value="Genomic_DNA"/>
</dbReference>
<comment type="subcellular location">
    <subcellularLocation>
        <location evidence="1">Cell membrane</location>
        <topology evidence="1">Peripheral membrane protein</topology>
    </subcellularLocation>
</comment>
<evidence type="ECO:0000313" key="9">
    <source>
        <dbReference type="Proteomes" id="UP000589552"/>
    </source>
</evidence>
<evidence type="ECO:0000256" key="3">
    <source>
        <dbReference type="ARBA" id="ARBA00022448"/>
    </source>
</evidence>
<dbReference type="Pfam" id="PF00005">
    <property type="entry name" value="ABC_tran"/>
    <property type="match status" value="1"/>
</dbReference>
<dbReference type="GO" id="GO:0046677">
    <property type="term" value="P:response to antibiotic"/>
    <property type="evidence" value="ECO:0007669"/>
    <property type="project" value="UniProtKB-KW"/>
</dbReference>
<keyword evidence="5 8" id="KW-0067">ATP-binding</keyword>
<dbReference type="InterPro" id="IPR003439">
    <property type="entry name" value="ABC_transporter-like_ATP-bd"/>
</dbReference>
<keyword evidence="4" id="KW-0547">Nucleotide-binding</keyword>
<dbReference type="GO" id="GO:0016887">
    <property type="term" value="F:ATP hydrolysis activity"/>
    <property type="evidence" value="ECO:0007669"/>
    <property type="project" value="InterPro"/>
</dbReference>
<evidence type="ECO:0000256" key="6">
    <source>
        <dbReference type="ARBA" id="ARBA00023251"/>
    </source>
</evidence>
<evidence type="ECO:0000256" key="2">
    <source>
        <dbReference type="ARBA" id="ARBA00005417"/>
    </source>
</evidence>
<dbReference type="PROSITE" id="PS00211">
    <property type="entry name" value="ABC_TRANSPORTER_1"/>
    <property type="match status" value="1"/>
</dbReference>
<keyword evidence="6" id="KW-0046">Antibiotic resistance</keyword>
<comment type="caution">
    <text evidence="8">The sequence shown here is derived from an EMBL/GenBank/DDBJ whole genome shotgun (WGS) entry which is preliminary data.</text>
</comment>
<sequence length="297" mass="29774">MTIGIAGVVVKRRGLTILDRATLELGPGLHGVIGRNGAGKTTLLRVLAGHVRVDAGTVTGPGATALGRVAQDVRYAGPTIGAHLDVAAIGHPTLDRRLALAILGDAGLGPDTPTKTLSAGQRQLLSVAAALSSGAGAVLLDEPFTGLDVGLRTSLRDRIIGVAADRPDLCLALTSHQSEDLAGLVDDVTTVSGGGIVTGPVALDAARHGFPTMRGARDKVDAIAGDLPRISAKTLGGIADVTLARPLSCSAVRRADAEGVIVTHPADGELIDLLALHGAPARSGAPTGNGAPGRNGQ</sequence>
<dbReference type="PANTHER" id="PTHR42711:SF5">
    <property type="entry name" value="ABC TRANSPORTER ATP-BINDING PROTEIN NATA"/>
    <property type="match status" value="1"/>
</dbReference>
<evidence type="ECO:0000256" key="4">
    <source>
        <dbReference type="ARBA" id="ARBA00022741"/>
    </source>
</evidence>
<dbReference type="RefSeq" id="WP_168937816.1">
    <property type="nucleotide sequence ID" value="NZ_JABAGA010000003.1"/>
</dbReference>
<comment type="similarity">
    <text evidence="2">Belongs to the ABC transporter superfamily.</text>
</comment>
<dbReference type="PROSITE" id="PS50893">
    <property type="entry name" value="ABC_TRANSPORTER_2"/>
    <property type="match status" value="1"/>
</dbReference>
<organism evidence="8 9">
    <name type="scientific">Corynebacterium xerosis</name>
    <dbReference type="NCBI Taxonomy" id="1725"/>
    <lineage>
        <taxon>Bacteria</taxon>
        <taxon>Bacillati</taxon>
        <taxon>Actinomycetota</taxon>
        <taxon>Actinomycetes</taxon>
        <taxon>Mycobacteriales</taxon>
        <taxon>Corynebacteriaceae</taxon>
        <taxon>Corynebacterium</taxon>
    </lineage>
</organism>
<dbReference type="InterPro" id="IPR017871">
    <property type="entry name" value="ABC_transporter-like_CS"/>
</dbReference>
<dbReference type="Proteomes" id="UP000589552">
    <property type="component" value="Unassembled WGS sequence"/>
</dbReference>
<proteinExistence type="inferred from homology"/>
<protein>
    <submittedName>
        <fullName evidence="8">ATP-binding cassette domain-containing protein</fullName>
    </submittedName>
</protein>
<gene>
    <name evidence="8" type="ORF">HF852_07275</name>
</gene>
<evidence type="ECO:0000259" key="7">
    <source>
        <dbReference type="PROSITE" id="PS50893"/>
    </source>
</evidence>
<dbReference type="InterPro" id="IPR027417">
    <property type="entry name" value="P-loop_NTPase"/>
</dbReference>
<evidence type="ECO:0000313" key="8">
    <source>
        <dbReference type="EMBL" id="NMF09396.1"/>
    </source>
</evidence>
<keyword evidence="3" id="KW-0813">Transport</keyword>
<accession>A0A7X9SWP3</accession>